<accession>A0A9N8KP55</accession>
<evidence type="ECO:0000313" key="3">
    <source>
        <dbReference type="Proteomes" id="UP001154114"/>
    </source>
</evidence>
<dbReference type="AlphaFoldDB" id="A0A9N8KP55"/>
<keyword evidence="3" id="KW-1185">Reference proteome</keyword>
<feature type="compositionally biased region" description="Polar residues" evidence="1">
    <location>
        <begin position="10"/>
        <end position="22"/>
    </location>
</feature>
<name>A0A9N8KP55_CHRIL</name>
<evidence type="ECO:0000313" key="2">
    <source>
        <dbReference type="EMBL" id="CAD0194180.1"/>
    </source>
</evidence>
<proteinExistence type="predicted"/>
<gene>
    <name evidence="2" type="ORF">CINC_LOCUS474</name>
</gene>
<feature type="region of interest" description="Disordered" evidence="1">
    <location>
        <begin position="1"/>
        <end position="24"/>
    </location>
</feature>
<dbReference type="Proteomes" id="UP001154114">
    <property type="component" value="Chromosome 1"/>
</dbReference>
<reference evidence="2" key="1">
    <citation type="submission" date="2021-12" db="EMBL/GenBank/DDBJ databases">
        <authorList>
            <person name="King R."/>
        </authorList>
    </citation>
    <scope>NUCLEOTIDE SEQUENCE</scope>
</reference>
<sequence length="89" mass="9685">MHEDAPKMSVAQSLAASTSQAKSEIVTEVPVEYDINSTEPKSTQSIEMDLKLAYVNPTSGHACSATGCSDLIMALHLLQHPNFMSYTFH</sequence>
<organism evidence="2 3">
    <name type="scientific">Chrysodeixis includens</name>
    <name type="common">Soybean looper</name>
    <name type="synonym">Pseudoplusia includens</name>
    <dbReference type="NCBI Taxonomy" id="689277"/>
    <lineage>
        <taxon>Eukaryota</taxon>
        <taxon>Metazoa</taxon>
        <taxon>Ecdysozoa</taxon>
        <taxon>Arthropoda</taxon>
        <taxon>Hexapoda</taxon>
        <taxon>Insecta</taxon>
        <taxon>Pterygota</taxon>
        <taxon>Neoptera</taxon>
        <taxon>Endopterygota</taxon>
        <taxon>Lepidoptera</taxon>
        <taxon>Glossata</taxon>
        <taxon>Ditrysia</taxon>
        <taxon>Noctuoidea</taxon>
        <taxon>Noctuidae</taxon>
        <taxon>Plusiinae</taxon>
        <taxon>Chrysodeixis</taxon>
    </lineage>
</organism>
<evidence type="ECO:0000256" key="1">
    <source>
        <dbReference type="SAM" id="MobiDB-lite"/>
    </source>
</evidence>
<dbReference type="OrthoDB" id="7477289at2759"/>
<dbReference type="EMBL" id="LR824004">
    <property type="protein sequence ID" value="CAD0194180.1"/>
    <property type="molecule type" value="Genomic_DNA"/>
</dbReference>
<protein>
    <submittedName>
        <fullName evidence="2">Uncharacterized protein</fullName>
    </submittedName>
</protein>